<dbReference type="SUPFAM" id="SSF52833">
    <property type="entry name" value="Thioredoxin-like"/>
    <property type="match status" value="1"/>
</dbReference>
<dbReference type="Gene3D" id="3.40.30.10">
    <property type="entry name" value="Glutaredoxin"/>
    <property type="match status" value="1"/>
</dbReference>
<dbReference type="InterPro" id="IPR036249">
    <property type="entry name" value="Thioredoxin-like_sf"/>
</dbReference>
<dbReference type="Proteomes" id="UP000070096">
    <property type="component" value="Unassembled WGS sequence"/>
</dbReference>
<sequence length="179" mass="20924">MKMIFKFKNFLLITATLCFISGCSQTIDSNKSVNSSNNMENASLEKSSDEKYDLKLTRMYREIIKDFKRVTPTEINNNQLESDSLLYFGRESCPFCKEFVPVLKEALDYYSPPFTVYYLDTENSQSNNEIQEIMNKYNVEGVPTLIYLRKDGSFEILNENETTLPEWIAQHRQQNKVTE</sequence>
<dbReference type="InterPro" id="IPR046698">
    <property type="entry name" value="PedC-like"/>
</dbReference>
<name>A0A139MYR0_STRGN</name>
<dbReference type="Pfam" id="PF20207">
    <property type="entry name" value="DUF6568"/>
    <property type="match status" value="1"/>
</dbReference>
<evidence type="ECO:0000313" key="2">
    <source>
        <dbReference type="EMBL" id="KXT68908.1"/>
    </source>
</evidence>
<dbReference type="PATRIC" id="fig|1302.21.peg.2177"/>
<feature type="signal peptide" evidence="1">
    <location>
        <begin position="1"/>
        <end position="26"/>
    </location>
</feature>
<evidence type="ECO:0000256" key="1">
    <source>
        <dbReference type="SAM" id="SignalP"/>
    </source>
</evidence>
<organism evidence="2 3">
    <name type="scientific">Streptococcus gordonii</name>
    <dbReference type="NCBI Taxonomy" id="1302"/>
    <lineage>
        <taxon>Bacteria</taxon>
        <taxon>Bacillati</taxon>
        <taxon>Bacillota</taxon>
        <taxon>Bacilli</taxon>
        <taxon>Lactobacillales</taxon>
        <taxon>Streptococcaceae</taxon>
        <taxon>Streptococcus</taxon>
    </lineage>
</organism>
<dbReference type="PROSITE" id="PS51257">
    <property type="entry name" value="PROKAR_LIPOPROTEIN"/>
    <property type="match status" value="1"/>
</dbReference>
<dbReference type="AlphaFoldDB" id="A0A139MYR0"/>
<keyword evidence="1" id="KW-0732">Signal</keyword>
<accession>A0A139MYR0</accession>
<reference evidence="2 3" key="1">
    <citation type="submission" date="2016-01" db="EMBL/GenBank/DDBJ databases">
        <title>Highly variable Streptococcus oralis are common among viridans streptococci isolated from primates.</title>
        <authorList>
            <person name="Denapaite D."/>
            <person name="Rieger M."/>
            <person name="Koendgen S."/>
            <person name="Brueckner R."/>
            <person name="Ochigava I."/>
            <person name="Kappeler P."/>
            <person name="Maetz-Rensing K."/>
            <person name="Leendertz F."/>
            <person name="Hakenbeck R."/>
        </authorList>
    </citation>
    <scope>NUCLEOTIDE SEQUENCE [LARGE SCALE GENOMIC DNA]</scope>
    <source>
        <strain evidence="2 3">DD07</strain>
    </source>
</reference>
<gene>
    <name evidence="2" type="ORF">SGODD07_01969</name>
</gene>
<evidence type="ECO:0000313" key="3">
    <source>
        <dbReference type="Proteomes" id="UP000070096"/>
    </source>
</evidence>
<feature type="chain" id="PRO_5007487982" evidence="1">
    <location>
        <begin position="27"/>
        <end position="179"/>
    </location>
</feature>
<protein>
    <submittedName>
        <fullName evidence="2">Uncharacterized protein</fullName>
    </submittedName>
</protein>
<comment type="caution">
    <text evidence="2">The sequence shown here is derived from an EMBL/GenBank/DDBJ whole genome shotgun (WGS) entry which is preliminary data.</text>
</comment>
<dbReference type="EMBL" id="LQRC01000256">
    <property type="protein sequence ID" value="KXT68908.1"/>
    <property type="molecule type" value="Genomic_DNA"/>
</dbReference>
<proteinExistence type="predicted"/>
<dbReference type="CDD" id="cd02947">
    <property type="entry name" value="TRX_family"/>
    <property type="match status" value="1"/>
</dbReference>